<proteinExistence type="predicted"/>
<evidence type="ECO:0000313" key="2">
    <source>
        <dbReference type="EMBL" id="KFO23605.1"/>
    </source>
</evidence>
<feature type="region of interest" description="Disordered" evidence="1">
    <location>
        <begin position="24"/>
        <end position="43"/>
    </location>
</feature>
<evidence type="ECO:0000313" key="3">
    <source>
        <dbReference type="Proteomes" id="UP000028990"/>
    </source>
</evidence>
<dbReference type="EMBL" id="KN123755">
    <property type="protein sequence ID" value="KFO23605.1"/>
    <property type="molecule type" value="Genomic_DNA"/>
</dbReference>
<name>A0A091D0C7_FUKDA</name>
<evidence type="ECO:0000256" key="1">
    <source>
        <dbReference type="SAM" id="MobiDB-lite"/>
    </source>
</evidence>
<dbReference type="AlphaFoldDB" id="A0A091D0C7"/>
<reference evidence="2 3" key="1">
    <citation type="submission" date="2013-11" db="EMBL/GenBank/DDBJ databases">
        <title>The Damaraland mole rat (Fukomys damarensis) genome and evolution of African mole rats.</title>
        <authorList>
            <person name="Gladyshev V.N."/>
            <person name="Fang X."/>
        </authorList>
    </citation>
    <scope>NUCLEOTIDE SEQUENCE [LARGE SCALE GENOMIC DNA]</scope>
    <source>
        <tissue evidence="2">Liver</tissue>
    </source>
</reference>
<sequence>MPVVTSSTGASGLIICVTVKVPPGSRPEEADKKGSSGPGSLQTALGLPRLRVLPCARLPPSLVKVATKRKRFEAIWDTEGSRSVQLETLAKEDSRSASEGGGQDGEIDVTGAFFCTTTATTHVKWDLDPQVDVQLHRKSERRASALVNIAGVRRTPGDRAASLRPQVVTPASVCRPTAQLPLTLLGIKMHIRSRYVYSSEETECKATAATLSGRDSTTAQEWRWVEEAITLVTGCHKHRVPQSK</sequence>
<accession>A0A091D0C7</accession>
<gene>
    <name evidence="2" type="ORF">H920_14809</name>
</gene>
<protein>
    <submittedName>
        <fullName evidence="2">Uncharacterized protein</fullName>
    </submittedName>
</protein>
<dbReference type="Proteomes" id="UP000028990">
    <property type="component" value="Unassembled WGS sequence"/>
</dbReference>
<keyword evidence="3" id="KW-1185">Reference proteome</keyword>
<organism evidence="2 3">
    <name type="scientific">Fukomys damarensis</name>
    <name type="common">Damaraland mole rat</name>
    <name type="synonym">Cryptomys damarensis</name>
    <dbReference type="NCBI Taxonomy" id="885580"/>
    <lineage>
        <taxon>Eukaryota</taxon>
        <taxon>Metazoa</taxon>
        <taxon>Chordata</taxon>
        <taxon>Craniata</taxon>
        <taxon>Vertebrata</taxon>
        <taxon>Euteleostomi</taxon>
        <taxon>Mammalia</taxon>
        <taxon>Eutheria</taxon>
        <taxon>Euarchontoglires</taxon>
        <taxon>Glires</taxon>
        <taxon>Rodentia</taxon>
        <taxon>Hystricomorpha</taxon>
        <taxon>Bathyergidae</taxon>
        <taxon>Fukomys</taxon>
    </lineage>
</organism>